<dbReference type="GO" id="GO:0003983">
    <property type="term" value="F:UTP:glucose-1-phosphate uridylyltransferase activity"/>
    <property type="evidence" value="ECO:0007669"/>
    <property type="project" value="UniProtKB-EC"/>
</dbReference>
<evidence type="ECO:0000256" key="3">
    <source>
        <dbReference type="ARBA" id="ARBA00022679"/>
    </source>
</evidence>
<organism evidence="7 8">
    <name type="scientific">Candidatus Borkfalkia faecavium</name>
    <dbReference type="NCBI Taxonomy" id="2838508"/>
    <lineage>
        <taxon>Bacteria</taxon>
        <taxon>Bacillati</taxon>
        <taxon>Bacillota</taxon>
        <taxon>Clostridia</taxon>
        <taxon>Christensenellales</taxon>
        <taxon>Christensenellaceae</taxon>
        <taxon>Candidatus Borkfalkia</taxon>
    </lineage>
</organism>
<dbReference type="GO" id="GO:0006011">
    <property type="term" value="P:UDP-alpha-D-glucose metabolic process"/>
    <property type="evidence" value="ECO:0007669"/>
    <property type="project" value="InterPro"/>
</dbReference>
<feature type="domain" description="Nucleotidyl transferase" evidence="6">
    <location>
        <begin position="8"/>
        <end position="273"/>
    </location>
</feature>
<dbReference type="AlphaFoldDB" id="A0A9D1VZT2"/>
<evidence type="ECO:0000256" key="2">
    <source>
        <dbReference type="ARBA" id="ARBA00012415"/>
    </source>
</evidence>
<dbReference type="SUPFAM" id="SSF53448">
    <property type="entry name" value="Nucleotide-diphospho-sugar transferases"/>
    <property type="match status" value="1"/>
</dbReference>
<proteinExistence type="inferred from homology"/>
<dbReference type="PANTHER" id="PTHR43197">
    <property type="entry name" value="UTP--GLUCOSE-1-PHOSPHATE URIDYLYLTRANSFERASE"/>
    <property type="match status" value="1"/>
</dbReference>
<keyword evidence="4 7" id="KW-0548">Nucleotidyltransferase</keyword>
<dbReference type="Proteomes" id="UP000886847">
    <property type="component" value="Unassembled WGS sequence"/>
</dbReference>
<dbReference type="PANTHER" id="PTHR43197:SF1">
    <property type="entry name" value="UTP--GLUCOSE-1-PHOSPHATE URIDYLYLTRANSFERASE"/>
    <property type="match status" value="1"/>
</dbReference>
<dbReference type="EMBL" id="DXEW01000005">
    <property type="protein sequence ID" value="HIX49964.1"/>
    <property type="molecule type" value="Genomic_DNA"/>
</dbReference>
<dbReference type="CDD" id="cd02541">
    <property type="entry name" value="UGPase_prokaryotic"/>
    <property type="match status" value="1"/>
</dbReference>
<name>A0A9D1VZT2_9FIRM</name>
<dbReference type="Pfam" id="PF00483">
    <property type="entry name" value="NTP_transferase"/>
    <property type="match status" value="1"/>
</dbReference>
<evidence type="ECO:0000256" key="5">
    <source>
        <dbReference type="ARBA" id="ARBA00048128"/>
    </source>
</evidence>
<dbReference type="InterPro" id="IPR029044">
    <property type="entry name" value="Nucleotide-diphossugar_trans"/>
</dbReference>
<keyword evidence="3" id="KW-0808">Transferase</keyword>
<dbReference type="InterPro" id="IPR005771">
    <property type="entry name" value="GalU_uridylyltTrfase_bac/arc"/>
</dbReference>
<accession>A0A9D1VZT2</accession>
<reference evidence="7" key="2">
    <citation type="submission" date="2021-04" db="EMBL/GenBank/DDBJ databases">
        <authorList>
            <person name="Gilroy R."/>
        </authorList>
    </citation>
    <scope>NUCLEOTIDE SEQUENCE</scope>
    <source>
        <strain evidence="7">2189</strain>
    </source>
</reference>
<evidence type="ECO:0000313" key="7">
    <source>
        <dbReference type="EMBL" id="HIX49964.1"/>
    </source>
</evidence>
<evidence type="ECO:0000259" key="6">
    <source>
        <dbReference type="Pfam" id="PF00483"/>
    </source>
</evidence>
<protein>
    <recommendedName>
        <fullName evidence="2">UTP--glucose-1-phosphate uridylyltransferase</fullName>
        <ecNumber evidence="2">2.7.7.9</ecNumber>
    </recommendedName>
</protein>
<comment type="catalytic activity">
    <reaction evidence="5">
        <text>alpha-D-glucose 1-phosphate + UTP + H(+) = UDP-alpha-D-glucose + diphosphate</text>
        <dbReference type="Rhea" id="RHEA:19889"/>
        <dbReference type="ChEBI" id="CHEBI:15378"/>
        <dbReference type="ChEBI" id="CHEBI:33019"/>
        <dbReference type="ChEBI" id="CHEBI:46398"/>
        <dbReference type="ChEBI" id="CHEBI:58601"/>
        <dbReference type="ChEBI" id="CHEBI:58885"/>
        <dbReference type="EC" id="2.7.7.9"/>
    </reaction>
</comment>
<reference evidence="7" key="1">
    <citation type="journal article" date="2021" name="PeerJ">
        <title>Extensive microbial diversity within the chicken gut microbiome revealed by metagenomics and culture.</title>
        <authorList>
            <person name="Gilroy R."/>
            <person name="Ravi A."/>
            <person name="Getino M."/>
            <person name="Pursley I."/>
            <person name="Horton D.L."/>
            <person name="Alikhan N.F."/>
            <person name="Baker D."/>
            <person name="Gharbi K."/>
            <person name="Hall N."/>
            <person name="Watson M."/>
            <person name="Adriaenssens E.M."/>
            <person name="Foster-Nyarko E."/>
            <person name="Jarju S."/>
            <person name="Secka A."/>
            <person name="Antonio M."/>
            <person name="Oren A."/>
            <person name="Chaudhuri R.R."/>
            <person name="La Ragione R."/>
            <person name="Hildebrand F."/>
            <person name="Pallen M.J."/>
        </authorList>
    </citation>
    <scope>NUCLEOTIDE SEQUENCE</scope>
    <source>
        <strain evidence="7">2189</strain>
    </source>
</reference>
<sequence length="297" mass="33534">MQTKKVRKAVIPAAGFGTRFLPVTKSVCKEMLPIVDKPTLQYIVEEAVAAGIEDILVITGRNKKILEDFFDYTPELDALLEHDGKEEFLAISRKMENLANMYFVRQKHPVGFADAILYAEAFTGDEPFAILLGDDIIYTDENTMPGIKQLIDCFEETGKPTVAVMEVSDGDIAKYANIKAEEVGERRYQIEKIVEKPAVKDKFSNDAVIGRYVVDADIYDIIRRTPPSPKGEVYFTDALQELARQGRLLGCKFRGKRYDAGNKLEYLQANVEYALRDPALAQPFRAYLQELVQKFGK</sequence>
<comment type="similarity">
    <text evidence="1">Belongs to the UDPGP type 2 family.</text>
</comment>
<evidence type="ECO:0000313" key="8">
    <source>
        <dbReference type="Proteomes" id="UP000886847"/>
    </source>
</evidence>
<evidence type="ECO:0000256" key="1">
    <source>
        <dbReference type="ARBA" id="ARBA00006890"/>
    </source>
</evidence>
<dbReference type="Gene3D" id="3.90.550.10">
    <property type="entry name" value="Spore Coat Polysaccharide Biosynthesis Protein SpsA, Chain A"/>
    <property type="match status" value="1"/>
</dbReference>
<dbReference type="EC" id="2.7.7.9" evidence="2"/>
<gene>
    <name evidence="7" type="ORF">H9851_01615</name>
</gene>
<comment type="caution">
    <text evidence="7">The sequence shown here is derived from an EMBL/GenBank/DDBJ whole genome shotgun (WGS) entry which is preliminary data.</text>
</comment>
<evidence type="ECO:0000256" key="4">
    <source>
        <dbReference type="ARBA" id="ARBA00022695"/>
    </source>
</evidence>
<dbReference type="InterPro" id="IPR005835">
    <property type="entry name" value="NTP_transferase_dom"/>
</dbReference>